<reference evidence="2" key="1">
    <citation type="journal article" date="2019" name="Int. J. Syst. Evol. Microbiol.">
        <title>The Global Catalogue of Microorganisms (GCM) 10K type strain sequencing project: providing services to taxonomists for standard genome sequencing and annotation.</title>
        <authorList>
            <consortium name="The Broad Institute Genomics Platform"/>
            <consortium name="The Broad Institute Genome Sequencing Center for Infectious Disease"/>
            <person name="Wu L."/>
            <person name="Ma J."/>
        </authorList>
    </citation>
    <scope>NUCLEOTIDE SEQUENCE [LARGE SCALE GENOMIC DNA]</scope>
    <source>
        <strain evidence="2">CGMCC 4.7645</strain>
    </source>
</reference>
<organism evidence="1 2">
    <name type="scientific">Amycolatopsis pigmentata</name>
    <dbReference type="NCBI Taxonomy" id="450801"/>
    <lineage>
        <taxon>Bacteria</taxon>
        <taxon>Bacillati</taxon>
        <taxon>Actinomycetota</taxon>
        <taxon>Actinomycetes</taxon>
        <taxon>Pseudonocardiales</taxon>
        <taxon>Pseudonocardiaceae</taxon>
        <taxon>Amycolatopsis</taxon>
    </lineage>
</organism>
<dbReference type="PANTHER" id="PTHR31793:SF24">
    <property type="entry name" value="LONG-CHAIN ACYL-COA THIOESTERASE FADM"/>
    <property type="match status" value="1"/>
</dbReference>
<dbReference type="EMBL" id="JBHUKR010000017">
    <property type="protein sequence ID" value="MFD2420201.1"/>
    <property type="molecule type" value="Genomic_DNA"/>
</dbReference>
<dbReference type="GO" id="GO:0016787">
    <property type="term" value="F:hydrolase activity"/>
    <property type="evidence" value="ECO:0007669"/>
    <property type="project" value="UniProtKB-KW"/>
</dbReference>
<dbReference type="Gene3D" id="3.10.129.10">
    <property type="entry name" value="Hotdog Thioesterase"/>
    <property type="match status" value="1"/>
</dbReference>
<gene>
    <name evidence="1" type="ORF">ACFSXZ_28110</name>
</gene>
<name>A0ABW5G5F0_9PSEU</name>
<protein>
    <submittedName>
        <fullName evidence="1">Acyl-CoA thioesterase</fullName>
        <ecNumber evidence="1">3.1.2.-</ecNumber>
    </submittedName>
</protein>
<proteinExistence type="predicted"/>
<comment type="caution">
    <text evidence="1">The sequence shown here is derived from an EMBL/GenBank/DDBJ whole genome shotgun (WGS) entry which is preliminary data.</text>
</comment>
<dbReference type="CDD" id="cd00586">
    <property type="entry name" value="4HBT"/>
    <property type="match status" value="1"/>
</dbReference>
<dbReference type="Pfam" id="PF13279">
    <property type="entry name" value="4HBT_2"/>
    <property type="match status" value="1"/>
</dbReference>
<dbReference type="SUPFAM" id="SSF54637">
    <property type="entry name" value="Thioesterase/thiol ester dehydrase-isomerase"/>
    <property type="match status" value="1"/>
</dbReference>
<evidence type="ECO:0000313" key="2">
    <source>
        <dbReference type="Proteomes" id="UP001597417"/>
    </source>
</evidence>
<dbReference type="PANTHER" id="PTHR31793">
    <property type="entry name" value="4-HYDROXYBENZOYL-COA THIOESTERASE FAMILY MEMBER"/>
    <property type="match status" value="1"/>
</dbReference>
<dbReference type="InterPro" id="IPR050563">
    <property type="entry name" value="4-hydroxybenzoyl-CoA_TE"/>
</dbReference>
<keyword evidence="1" id="KW-0378">Hydrolase</keyword>
<dbReference type="InterPro" id="IPR029069">
    <property type="entry name" value="HotDog_dom_sf"/>
</dbReference>
<evidence type="ECO:0000313" key="1">
    <source>
        <dbReference type="EMBL" id="MFD2420201.1"/>
    </source>
</evidence>
<dbReference type="Proteomes" id="UP001597417">
    <property type="component" value="Unassembled WGS sequence"/>
</dbReference>
<sequence length="154" mass="17600">MTEVVTALTASVRPDDVSGRHIYHRWIRFADIDAHGHVNNARFLEYLEDAWIALYLNYAGALREDRDGLPSVGMVIVRHEVAYRRPLKFRHRSVRIESWVTKVNGASGDLAAEIRSDDEVFLEACSTFAAVDPDTAKPRRFTAPERAFLERYLP</sequence>
<dbReference type="EC" id="3.1.2.-" evidence="1"/>
<keyword evidence="2" id="KW-1185">Reference proteome</keyword>
<accession>A0ABW5G5F0</accession>
<dbReference type="RefSeq" id="WP_378268228.1">
    <property type="nucleotide sequence ID" value="NZ_JBHUKR010000017.1"/>
</dbReference>